<gene>
    <name evidence="2" type="ORF">BN946_scf184813.g11</name>
</gene>
<sequence length="442" mass="48423">MSPTQNPSHNTTNVRPQKRSKVTDQTEEHTRNNAEETRLVQRKEPPRPATEISPELDSPTLPTSQTSEPPLRQPAPLPARSFPTISEMQSPLHLYNAADFEGLPTLQDENPHVRMSRQGPVPGRLQKNCLVFTLGTIPIPHIPVYKFFGNTNPDQESGVRKNTASVLAAVIHGGGQRFVSRSPEKAAEIRLFIQSLRFQASPSAPPQPSTGRQGDKGKAPARDLPGSEDTSMRDGVSEEGEILSQLEDADGAGSSALNLEEPPAAPEVVVYAPEMKHLGDKNRFGQPWTYFVELGPGTSMLREFLLWQGVFAVHPTLSFSMYAISADIQPWSIMVLSGPPGAVEDSVAAKHTVLTVIKERLWADRDFLWFTARQVAANWDAAGTLAELVKMATDTLDATVVTADDPSTGRAAPAYLITGKPVLNARNEYKRWLSFFTAAKTY</sequence>
<dbReference type="Proteomes" id="UP000029665">
    <property type="component" value="Unassembled WGS sequence"/>
</dbReference>
<organism evidence="2 3">
    <name type="scientific">Pycnoporus cinnabarinus</name>
    <name type="common">Cinnabar-red polypore</name>
    <name type="synonym">Trametes cinnabarina</name>
    <dbReference type="NCBI Taxonomy" id="5643"/>
    <lineage>
        <taxon>Eukaryota</taxon>
        <taxon>Fungi</taxon>
        <taxon>Dikarya</taxon>
        <taxon>Basidiomycota</taxon>
        <taxon>Agaricomycotina</taxon>
        <taxon>Agaricomycetes</taxon>
        <taxon>Polyporales</taxon>
        <taxon>Polyporaceae</taxon>
        <taxon>Trametes</taxon>
    </lineage>
</organism>
<evidence type="ECO:0000256" key="1">
    <source>
        <dbReference type="SAM" id="MobiDB-lite"/>
    </source>
</evidence>
<feature type="compositionally biased region" description="Polar residues" evidence="1">
    <location>
        <begin position="1"/>
        <end position="15"/>
    </location>
</feature>
<dbReference type="AlphaFoldDB" id="A0A060SRF8"/>
<accession>A0A060SRF8</accession>
<keyword evidence="3" id="KW-1185">Reference proteome</keyword>
<proteinExistence type="predicted"/>
<evidence type="ECO:0000313" key="3">
    <source>
        <dbReference type="Proteomes" id="UP000029665"/>
    </source>
</evidence>
<feature type="region of interest" description="Disordered" evidence="1">
    <location>
        <begin position="198"/>
        <end position="237"/>
    </location>
</feature>
<name>A0A060SRF8_PYCCI</name>
<comment type="caution">
    <text evidence="2">The sequence shown here is derived from an EMBL/GenBank/DDBJ whole genome shotgun (WGS) entry which is preliminary data.</text>
</comment>
<dbReference type="OrthoDB" id="2748896at2759"/>
<feature type="compositionally biased region" description="Basic and acidic residues" evidence="1">
    <location>
        <begin position="21"/>
        <end position="46"/>
    </location>
</feature>
<dbReference type="EMBL" id="CCBP010000408">
    <property type="protein sequence ID" value="CDO76741.1"/>
    <property type="molecule type" value="Genomic_DNA"/>
</dbReference>
<dbReference type="OMA" id="PEAYLKW"/>
<feature type="region of interest" description="Disordered" evidence="1">
    <location>
        <begin position="1"/>
        <end position="83"/>
    </location>
</feature>
<reference evidence="2" key="1">
    <citation type="submission" date="2014-01" db="EMBL/GenBank/DDBJ databases">
        <title>The genome of the white-rot fungus Pycnoporus cinnabarinus: a basidiomycete model with a versatile arsenal for lignocellulosic biomass breakdown.</title>
        <authorList>
            <person name="Levasseur A."/>
            <person name="Lomascolo A."/>
            <person name="Ruiz-Duenas F.J."/>
            <person name="Uzan E."/>
            <person name="Piumi F."/>
            <person name="Kues U."/>
            <person name="Ram A.F.J."/>
            <person name="Murat C."/>
            <person name="Haon M."/>
            <person name="Benoit I."/>
            <person name="Arfi Y."/>
            <person name="Chevret D."/>
            <person name="Drula E."/>
            <person name="Kwon M.J."/>
            <person name="Gouret P."/>
            <person name="Lesage-Meessen L."/>
            <person name="Lombard V."/>
            <person name="Mariette J."/>
            <person name="Noirot C."/>
            <person name="Park J."/>
            <person name="Patyshakuliyeva A."/>
            <person name="Wieneger R.A.B."/>
            <person name="Wosten H.A.B."/>
            <person name="Martin F."/>
            <person name="Coutinho P.M."/>
            <person name="de Vries R."/>
            <person name="Martinez A.T."/>
            <person name="Klopp C."/>
            <person name="Pontarotti P."/>
            <person name="Henrissat B."/>
            <person name="Record E."/>
        </authorList>
    </citation>
    <scope>NUCLEOTIDE SEQUENCE [LARGE SCALE GENOMIC DNA]</scope>
    <source>
        <strain evidence="2">BRFM137</strain>
    </source>
</reference>
<evidence type="ECO:0000313" key="2">
    <source>
        <dbReference type="EMBL" id="CDO76741.1"/>
    </source>
</evidence>
<dbReference type="HOGENOM" id="CLU_619854_0_0_1"/>
<protein>
    <submittedName>
        <fullName evidence="2">Uncharacterized protein</fullName>
    </submittedName>
</protein>